<dbReference type="EMBL" id="MUIZ01000001">
    <property type="protein sequence ID" value="OUK05209.1"/>
    <property type="molecule type" value="Genomic_DNA"/>
</dbReference>
<dbReference type="RefSeq" id="WP_086581958.1">
    <property type="nucleotide sequence ID" value="NZ_MUIZ01000001.1"/>
</dbReference>
<evidence type="ECO:0000256" key="1">
    <source>
        <dbReference type="SAM" id="Coils"/>
    </source>
</evidence>
<evidence type="ECO:0000313" key="2">
    <source>
        <dbReference type="EMBL" id="OUK05209.1"/>
    </source>
</evidence>
<proteinExistence type="predicted"/>
<sequence>MTRTLYLEGEYISRPKVNPFYHKLVRSKAPVLYITDQMKPELEEFIKEKNPKLTLKHLPPEESLSFLKEIQEEDMQYSLFIEDRIGNMEKQLFIEFLNSALFKNAFVMIRSIDWTTSIKATLTSGFDTVMLSKTVIVSEQELFKYISIFPESEQQLMDWIESSIQLSATSYYVFNKQVTQNSKVQLFMVFDGNSRQFISSGKEAVPISSKKTRIEMMFEKLEEMGSQIHYIGNLVDKQDQQEDNKQSTMAQLLNQVEDLKDEFGNLKKQILLFNDIDEESWNKMENSTSKYKMEEFFEEESQIKTEKEAAGKIVVLHDDEQEKIVEEENEVSEAHD</sequence>
<gene>
    <name evidence="2" type="ORF">BZZ03_00390</name>
</gene>
<feature type="coiled-coil region" evidence="1">
    <location>
        <begin position="242"/>
        <end position="269"/>
    </location>
</feature>
<reference evidence="2 3" key="1">
    <citation type="submission" date="2017-02" db="EMBL/GenBank/DDBJ databases">
        <authorList>
            <person name="Peterson S.W."/>
        </authorList>
    </citation>
    <scope>NUCLEOTIDE SEQUENCE [LARGE SCALE GENOMIC DNA]</scope>
    <source>
        <strain evidence="2">159469</strain>
    </source>
</reference>
<dbReference type="AlphaFoldDB" id="A0A252CFT4"/>
<keyword evidence="1" id="KW-0175">Coiled coil</keyword>
<dbReference type="Proteomes" id="UP000194606">
    <property type="component" value="Unassembled WGS sequence"/>
</dbReference>
<evidence type="ECO:0000313" key="3">
    <source>
        <dbReference type="Proteomes" id="UP000194606"/>
    </source>
</evidence>
<accession>A0A252CFT4</accession>
<protein>
    <submittedName>
        <fullName evidence="2">Uncharacterized protein</fullName>
    </submittedName>
</protein>
<comment type="caution">
    <text evidence="2">The sequence shown here is derived from an EMBL/GenBank/DDBJ whole genome shotgun (WGS) entry which is preliminary data.</text>
</comment>
<name>A0A252CFT4_9LACT</name>
<organism evidence="2 3">
    <name type="scientific">Lactococcus petauri</name>
    <dbReference type="NCBI Taxonomy" id="1940789"/>
    <lineage>
        <taxon>Bacteria</taxon>
        <taxon>Bacillati</taxon>
        <taxon>Bacillota</taxon>
        <taxon>Bacilli</taxon>
        <taxon>Lactobacillales</taxon>
        <taxon>Streptococcaceae</taxon>
        <taxon>Lactococcus</taxon>
    </lineage>
</organism>